<dbReference type="EMBL" id="JARBHB010000004">
    <property type="protein sequence ID" value="KAJ8887410.1"/>
    <property type="molecule type" value="Genomic_DNA"/>
</dbReference>
<keyword evidence="3" id="KW-1185">Reference proteome</keyword>
<dbReference type="InterPro" id="IPR036397">
    <property type="entry name" value="RNaseH_sf"/>
</dbReference>
<feature type="region of interest" description="Disordered" evidence="1">
    <location>
        <begin position="1"/>
        <end position="35"/>
    </location>
</feature>
<protein>
    <submittedName>
        <fullName evidence="2">Uncharacterized protein</fullName>
    </submittedName>
</protein>
<gene>
    <name evidence="2" type="ORF">PR048_013625</name>
</gene>
<dbReference type="Proteomes" id="UP001159363">
    <property type="component" value="Chromosome X"/>
</dbReference>
<reference evidence="2 3" key="1">
    <citation type="submission" date="2023-02" db="EMBL/GenBank/DDBJ databases">
        <title>LHISI_Scaffold_Assembly.</title>
        <authorList>
            <person name="Stuart O.P."/>
            <person name="Cleave R."/>
            <person name="Magrath M.J.L."/>
            <person name="Mikheyev A.S."/>
        </authorList>
    </citation>
    <scope>NUCLEOTIDE SEQUENCE [LARGE SCALE GENOMIC DNA]</scope>
    <source>
        <strain evidence="2">Daus_M_001</strain>
        <tissue evidence="2">Leg muscle</tissue>
    </source>
</reference>
<proteinExistence type="predicted"/>
<dbReference type="Gene3D" id="3.30.420.10">
    <property type="entry name" value="Ribonuclease H-like superfamily/Ribonuclease H"/>
    <property type="match status" value="1"/>
</dbReference>
<name>A0ABQ9HTI5_9NEOP</name>
<accession>A0ABQ9HTI5</accession>
<evidence type="ECO:0000313" key="3">
    <source>
        <dbReference type="Proteomes" id="UP001159363"/>
    </source>
</evidence>
<evidence type="ECO:0000256" key="1">
    <source>
        <dbReference type="SAM" id="MobiDB-lite"/>
    </source>
</evidence>
<organism evidence="2 3">
    <name type="scientific">Dryococelus australis</name>
    <dbReference type="NCBI Taxonomy" id="614101"/>
    <lineage>
        <taxon>Eukaryota</taxon>
        <taxon>Metazoa</taxon>
        <taxon>Ecdysozoa</taxon>
        <taxon>Arthropoda</taxon>
        <taxon>Hexapoda</taxon>
        <taxon>Insecta</taxon>
        <taxon>Pterygota</taxon>
        <taxon>Neoptera</taxon>
        <taxon>Polyneoptera</taxon>
        <taxon>Phasmatodea</taxon>
        <taxon>Verophasmatodea</taxon>
        <taxon>Anareolatae</taxon>
        <taxon>Phasmatidae</taxon>
        <taxon>Eurycanthinae</taxon>
        <taxon>Dryococelus</taxon>
    </lineage>
</organism>
<evidence type="ECO:0000313" key="2">
    <source>
        <dbReference type="EMBL" id="KAJ8887410.1"/>
    </source>
</evidence>
<sequence>MLRRGRTPRGRMRGYGAEARRDDVAGEPGLNGADNNGPRRVLRRISLELHLRRQALLWTVKELCCHFLPTSLQLKVLALSKPVFGYAFVEYVAAPLVGRPLAGQVFAVGMDALSLQKRQNVTTLDWPLCSPDLNTIEHLWDLLKNQTLAQLEEALGEEWQYISQTSTRRMVRKANGVLIAACGHTTPLTASLCVLTQRVQHYTVYRAVFWECDGSVTQYGVSLQYAATGSESASQYNCKLWGLSNMMDLPADLPSRSRLVLLRPGFESGSAPIVGRWRVFLQPAIHNVLLQSRSCPVSMFEGVIRQAVRLRPNSNITVCRHMCLPNLPLSQPFKNYWHNKEQNSLSLAAHLDTDDSSTARFSVAKNCAGRCRWSDGFFEDLPFPPPFHLGTAPYSPRFTLIGSQEFDVKNRPNTSTFRCKKMRNRRKTLTKGPRIVIHPPENEVHILAPFIGNTGSQYGVRPTLGIDGNLNYRGHTFNQVAEGFLGNGGLFVADCRNEKMYLCGSV</sequence>
<comment type="caution">
    <text evidence="2">The sequence shown here is derived from an EMBL/GenBank/DDBJ whole genome shotgun (WGS) entry which is preliminary data.</text>
</comment>
<feature type="compositionally biased region" description="Basic residues" evidence="1">
    <location>
        <begin position="1"/>
        <end position="12"/>
    </location>
</feature>